<comment type="caution">
    <text evidence="9">The sequence shown here is derived from an EMBL/GenBank/DDBJ whole genome shotgun (WGS) entry which is preliminary data.</text>
</comment>
<dbReference type="GO" id="GO:0043171">
    <property type="term" value="P:peptide catabolic process"/>
    <property type="evidence" value="ECO:0007669"/>
    <property type="project" value="UniProtKB-UniRule"/>
</dbReference>
<dbReference type="Pfam" id="PF10459">
    <property type="entry name" value="Peptidase_S46"/>
    <property type="match status" value="1"/>
</dbReference>
<dbReference type="Gene3D" id="2.40.10.10">
    <property type="entry name" value="Trypsin-like serine proteases"/>
    <property type="match status" value="1"/>
</dbReference>
<dbReference type="AlphaFoldDB" id="A0A2H3P7E0"/>
<dbReference type="InterPro" id="IPR043504">
    <property type="entry name" value="Peptidase_S1_PA_chymotrypsin"/>
</dbReference>
<gene>
    <name evidence="9" type="ORF">CRI93_07895</name>
</gene>
<evidence type="ECO:0000256" key="8">
    <source>
        <dbReference type="SAM" id="Phobius"/>
    </source>
</evidence>
<keyword evidence="3 6" id="KW-0645">Protease</keyword>
<reference evidence="9 10" key="1">
    <citation type="submission" date="2017-10" db="EMBL/GenBank/DDBJ databases">
        <title>Draft genome of Longimonas halophila.</title>
        <authorList>
            <person name="Goh K.M."/>
            <person name="Shamsir M.S."/>
            <person name="Lim S.W."/>
        </authorList>
    </citation>
    <scope>NUCLEOTIDE SEQUENCE [LARGE SCALE GENOMIC DNA]</scope>
    <source>
        <strain evidence="9 10">KCTC 42399</strain>
    </source>
</reference>
<dbReference type="EMBL" id="PDEP01000006">
    <property type="protein sequence ID" value="PEN07051.1"/>
    <property type="molecule type" value="Genomic_DNA"/>
</dbReference>
<keyword evidence="10" id="KW-1185">Reference proteome</keyword>
<keyword evidence="4" id="KW-0732">Signal</keyword>
<dbReference type="Proteomes" id="UP000221024">
    <property type="component" value="Unassembled WGS sequence"/>
</dbReference>
<feature type="transmembrane region" description="Helical" evidence="8">
    <location>
        <begin position="9"/>
        <end position="28"/>
    </location>
</feature>
<organism evidence="9 10">
    <name type="scientific">Longimonas halophila</name>
    <dbReference type="NCBI Taxonomy" id="1469170"/>
    <lineage>
        <taxon>Bacteria</taxon>
        <taxon>Pseudomonadati</taxon>
        <taxon>Rhodothermota</taxon>
        <taxon>Rhodothermia</taxon>
        <taxon>Rhodothermales</taxon>
        <taxon>Salisaetaceae</taxon>
        <taxon>Longimonas</taxon>
    </lineage>
</organism>
<keyword evidence="8" id="KW-1133">Transmembrane helix</keyword>
<dbReference type="PROSITE" id="PS51257">
    <property type="entry name" value="PROKAR_LIPOPROTEIN"/>
    <property type="match status" value="1"/>
</dbReference>
<keyword evidence="7" id="KW-0175">Coiled coil</keyword>
<evidence type="ECO:0000256" key="3">
    <source>
        <dbReference type="ARBA" id="ARBA00022670"/>
    </source>
</evidence>
<dbReference type="PANTHER" id="PTHR38469:SF1">
    <property type="entry name" value="PERIPLASMIC PEPTIDASE SUBFAMILY S1B"/>
    <property type="match status" value="1"/>
</dbReference>
<keyword evidence="8" id="KW-0472">Membrane</keyword>
<dbReference type="InterPro" id="IPR009003">
    <property type="entry name" value="Peptidase_S1_PA"/>
</dbReference>
<dbReference type="RefSeq" id="WP_098062080.1">
    <property type="nucleotide sequence ID" value="NZ_PDEP01000006.1"/>
</dbReference>
<evidence type="ECO:0000256" key="4">
    <source>
        <dbReference type="ARBA" id="ARBA00022729"/>
    </source>
</evidence>
<dbReference type="InterPro" id="IPR019500">
    <property type="entry name" value="Pep_S46"/>
</dbReference>
<accession>A0A2H3P7E0</accession>
<keyword evidence="2 6" id="KW-0031">Aminopeptidase</keyword>
<comment type="similarity">
    <text evidence="1 6">Belongs to the peptidase S46 family.</text>
</comment>
<dbReference type="OrthoDB" id="9805367at2"/>
<evidence type="ECO:0000256" key="6">
    <source>
        <dbReference type="RuleBase" id="RU366067"/>
    </source>
</evidence>
<keyword evidence="8" id="KW-0812">Transmembrane</keyword>
<evidence type="ECO:0000313" key="10">
    <source>
        <dbReference type="Proteomes" id="UP000221024"/>
    </source>
</evidence>
<evidence type="ECO:0000256" key="1">
    <source>
        <dbReference type="ARBA" id="ARBA00010491"/>
    </source>
</evidence>
<evidence type="ECO:0000256" key="7">
    <source>
        <dbReference type="SAM" id="Coils"/>
    </source>
</evidence>
<dbReference type="PANTHER" id="PTHR38469">
    <property type="entry name" value="PERIPLASMIC PEPTIDASE SUBFAMILY S1B"/>
    <property type="match status" value="1"/>
</dbReference>
<keyword evidence="6" id="KW-0720">Serine protease</keyword>
<dbReference type="GO" id="GO:0008239">
    <property type="term" value="F:dipeptidyl-peptidase activity"/>
    <property type="evidence" value="ECO:0007669"/>
    <property type="project" value="UniProtKB-UniRule"/>
</dbReference>
<keyword evidence="5 6" id="KW-0378">Hydrolase</keyword>
<name>A0A2H3P7E0_9BACT</name>
<dbReference type="GO" id="GO:0006508">
    <property type="term" value="P:proteolysis"/>
    <property type="evidence" value="ECO:0007669"/>
    <property type="project" value="UniProtKB-KW"/>
</dbReference>
<dbReference type="GO" id="GO:0070009">
    <property type="term" value="F:serine-type aminopeptidase activity"/>
    <property type="evidence" value="ECO:0007669"/>
    <property type="project" value="UniProtKB-UniRule"/>
</dbReference>
<dbReference type="EC" id="3.4.14.-" evidence="6"/>
<evidence type="ECO:0000256" key="5">
    <source>
        <dbReference type="ARBA" id="ARBA00022801"/>
    </source>
</evidence>
<dbReference type="SUPFAM" id="SSF50494">
    <property type="entry name" value="Trypsin-like serine proteases"/>
    <property type="match status" value="1"/>
</dbReference>
<comment type="function">
    <text evidence="6">Catalyzes the removal of dipeptides from the N-terminus of oligopeptides.</text>
</comment>
<evidence type="ECO:0000313" key="9">
    <source>
        <dbReference type="EMBL" id="PEN07051.1"/>
    </source>
</evidence>
<feature type="coiled-coil region" evidence="7">
    <location>
        <begin position="401"/>
        <end position="428"/>
    </location>
</feature>
<evidence type="ECO:0000256" key="2">
    <source>
        <dbReference type="ARBA" id="ARBA00022438"/>
    </source>
</evidence>
<protein>
    <recommendedName>
        <fullName evidence="6">Dipeptidyl-peptidase</fullName>
        <ecNumber evidence="6">3.4.14.-</ecNumber>
    </recommendedName>
</protein>
<sequence length="746" mass="82872">MYARSVGRYSLLSTYAIVAMLIAAMMGGCTPSGEVVSVTERPDSTEGGASAETELPTLPLTAFPAGYDTVRVRPFDLGKMWSIDRVPTSYFQDEYDVAASEEWREHAQYAAVRFSDTCSGGFVSNTGLVVTNHHCAREHITAVEEEGESLGQRGFVASTPGQERTTPNLFIDQLVEVRDVTDEIYEGVRRLRSYVRTERVNDLEERLNEEAKSEDSALRVTVEALYQGARYKAYTYRRYTDVRLVMAPEQQVGFFGGDADNFTYPRYNMDVAFYRAYEDGEPVTPEHYFEWSSTQGSEAGSAVFAVGTPGSTSRLTTVSQVKYERDHGIPNRLAFIEPRIEAMEQFLTNADAGDWPELRNTALSLKNSQKSLQGQLNGIDAYLLARRTANERALQDSIRSVDTLRQHYRGLTRDMEQIQNAKSGVEQRARAFNGFANTQVGSRVLTRAMYGYYIDQLNSSRGVGAQLDAARREADSIADWPVQVERTLIAQRLADVRAAYGPNDPTMQRLFDDKTPEEWAEELASESRLRTQDGAQRLYSQGYRDSDDPSVSLVEAIAPLYFSVVEQLQDFRASEQSINARLNQARLAVFGTEHIAPDAASTLRISDGRVRGYTTDSTEVPAYTTFGGMYERARTKNAAPWDLPERWQAAASDSTLRAAPLNLVSTVDISGGSSGSPLVNADLELVGVVFDSNQPALPNRFLYRTEQARAIAVDSRGIIAALRHVYNAEALVQELVDGYTNVAARP</sequence>
<proteinExistence type="inferred from homology"/>